<accession>A0A1X9SUW8</accession>
<dbReference type="Proteomes" id="UP000194260">
    <property type="component" value="Chromosome"/>
</dbReference>
<name>A0A1X9SUW8_9BACT</name>
<evidence type="ECO:0000313" key="1">
    <source>
        <dbReference type="EMBL" id="ARR00062.1"/>
    </source>
</evidence>
<organism evidence="1 2">
    <name type="scientific">Campylobacter porcelli</name>
    <dbReference type="NCBI Taxonomy" id="1660073"/>
    <lineage>
        <taxon>Bacteria</taxon>
        <taxon>Pseudomonadati</taxon>
        <taxon>Campylobacterota</taxon>
        <taxon>Epsilonproteobacteria</taxon>
        <taxon>Campylobacterales</taxon>
        <taxon>Campylobacteraceae</taxon>
        <taxon>Campylobacter</taxon>
    </lineage>
</organism>
<gene>
    <name evidence="1" type="ORF">CSUIS_0217</name>
</gene>
<dbReference type="EMBL" id="CP018789">
    <property type="protein sequence ID" value="ARR00062.1"/>
    <property type="molecule type" value="Genomic_DNA"/>
</dbReference>
<dbReference type="KEGG" id="camy:CSUIS_0217"/>
<reference evidence="2" key="1">
    <citation type="journal article" date="2017" name="Genome Biol. Evol.">
        <title>Comparative Genomic Analysis Identifies a Campylobacter Clade Deficient in Selenium Metabolism.</title>
        <authorList>
            <person name="Miller W.G."/>
            <person name="Yee E."/>
            <person name="Lopes B.S."/>
            <person name="Chapman M.H."/>
            <person name="Huynh S."/>
            <person name="Bono J.L."/>
            <person name="Parker C.T."/>
            <person name="Strachan N.J.C."/>
            <person name="Forbes K.J."/>
        </authorList>
    </citation>
    <scope>NUCLEOTIDE SEQUENCE [LARGE SCALE GENOMIC DNA]</scope>
    <source>
        <strain evidence="2">RM6137</strain>
    </source>
</reference>
<proteinExistence type="predicted"/>
<protein>
    <submittedName>
        <fullName evidence="1">PD-(D/E)XK nuclease domain protein</fullName>
    </submittedName>
</protein>
<dbReference type="AlphaFoldDB" id="A0A1X9SUW8"/>
<evidence type="ECO:0000313" key="2">
    <source>
        <dbReference type="Proteomes" id="UP000194260"/>
    </source>
</evidence>
<sequence>MIILNRVFSGGYLNDNLGHEVINFFKADNGEHYIYITPYGKINIKAKNAAAVLMVRSVGQGHMEILGYASDLECLISDEFMKGSRNKLMDEEQDKQIKLIKEEKIKYGGKALNELFNEQENTVYVTFKVGSFKKPKQKIYIVNENEVSDNKCYVNFRAKQSLIEYLDEEKLKDSKLQEFLDKKEFWDEKPCQSVDEIMKNNEDIKDVNFFEVIGKEYDELAFSNIISYVLNEDRELLAKFCLEFAKFQMDSKMAVITRETDENIDIYIKDDKHAIVIENKIKSGVNGKKYDEKMNEEIENQLDKYRDFAKIKDKGAEAREVKCILLVPDHHDILRNDNAKKEVANKEYEIITYKKLFKFFSEYKSEIRFYDEFLRALEFHSTDYQNRAYEIAMRRLQNIIKNN</sequence>
<dbReference type="RefSeq" id="WP_086296767.1">
    <property type="nucleotide sequence ID" value="NZ_CP018789.1"/>
</dbReference>